<accession>A0A7C8IC38</accession>
<gene>
    <name evidence="1" type="ORF">BDV95DRAFT_606135</name>
</gene>
<proteinExistence type="predicted"/>
<dbReference type="Proteomes" id="UP000481861">
    <property type="component" value="Unassembled WGS sequence"/>
</dbReference>
<protein>
    <recommendedName>
        <fullName evidence="3">EthD domain-containing protein</fullName>
    </recommendedName>
</protein>
<evidence type="ECO:0000313" key="2">
    <source>
        <dbReference type="Proteomes" id="UP000481861"/>
    </source>
</evidence>
<keyword evidence="2" id="KW-1185">Reference proteome</keyword>
<dbReference type="EMBL" id="JAADJZ010000009">
    <property type="protein sequence ID" value="KAF2872533.1"/>
    <property type="molecule type" value="Genomic_DNA"/>
</dbReference>
<dbReference type="AlphaFoldDB" id="A0A7C8IC38"/>
<comment type="caution">
    <text evidence="1">The sequence shown here is derived from an EMBL/GenBank/DDBJ whole genome shotgun (WGS) entry which is preliminary data.</text>
</comment>
<sequence>MSDANTTPPSWSGPGIIQNFIGLPESPKISQETLETWFDEVYVPALVKTGVVQSAWRFRAASPENGKQHMTIYKIPDLAQVAAGKLTHIPRTSNMFPSRAPVDDFVDLDSRVFSLVQLYETTKQPEDAATTIINEAIESRPDGASELDAWYREEHNQYMSEQPGWQRTTRFSLVFQERNDGKEPEGTSSLSIHEFGDGHGIGQDALPFEATTDRSKRVASEARVIDAAIYYKVKAFGKASENS</sequence>
<evidence type="ECO:0008006" key="3">
    <source>
        <dbReference type="Google" id="ProtNLM"/>
    </source>
</evidence>
<evidence type="ECO:0000313" key="1">
    <source>
        <dbReference type="EMBL" id="KAF2872533.1"/>
    </source>
</evidence>
<reference evidence="1 2" key="1">
    <citation type="submission" date="2020-01" db="EMBL/GenBank/DDBJ databases">
        <authorList>
            <consortium name="DOE Joint Genome Institute"/>
            <person name="Haridas S."/>
            <person name="Albert R."/>
            <person name="Binder M."/>
            <person name="Bloem J."/>
            <person name="Labutti K."/>
            <person name="Salamov A."/>
            <person name="Andreopoulos B."/>
            <person name="Baker S.E."/>
            <person name="Barry K."/>
            <person name="Bills G."/>
            <person name="Bluhm B.H."/>
            <person name="Cannon C."/>
            <person name="Castanera R."/>
            <person name="Culley D.E."/>
            <person name="Daum C."/>
            <person name="Ezra D."/>
            <person name="Gonzalez J.B."/>
            <person name="Henrissat B."/>
            <person name="Kuo A."/>
            <person name="Liang C."/>
            <person name="Lipzen A."/>
            <person name="Lutzoni F."/>
            <person name="Magnuson J."/>
            <person name="Mondo S."/>
            <person name="Nolan M."/>
            <person name="Ohm R."/>
            <person name="Pangilinan J."/>
            <person name="Park H.-J.H."/>
            <person name="Ramirez L."/>
            <person name="Alfaro M."/>
            <person name="Sun H."/>
            <person name="Tritt A."/>
            <person name="Yoshinaga Y."/>
            <person name="Zwiers L.-H.L."/>
            <person name="Turgeon B.G."/>
            <person name="Goodwin S.B."/>
            <person name="Spatafora J.W."/>
            <person name="Crous P.W."/>
            <person name="Grigoriev I.V."/>
        </authorList>
    </citation>
    <scope>NUCLEOTIDE SEQUENCE [LARGE SCALE GENOMIC DNA]</scope>
    <source>
        <strain evidence="1 2">CBS 611.86</strain>
    </source>
</reference>
<organism evidence="1 2">
    <name type="scientific">Massariosphaeria phaeospora</name>
    <dbReference type="NCBI Taxonomy" id="100035"/>
    <lineage>
        <taxon>Eukaryota</taxon>
        <taxon>Fungi</taxon>
        <taxon>Dikarya</taxon>
        <taxon>Ascomycota</taxon>
        <taxon>Pezizomycotina</taxon>
        <taxon>Dothideomycetes</taxon>
        <taxon>Pleosporomycetidae</taxon>
        <taxon>Pleosporales</taxon>
        <taxon>Pleosporales incertae sedis</taxon>
        <taxon>Massariosphaeria</taxon>
    </lineage>
</organism>
<name>A0A7C8IC38_9PLEO</name>
<dbReference type="OrthoDB" id="2851338at2759"/>